<evidence type="ECO:0000313" key="3">
    <source>
        <dbReference type="Proteomes" id="UP000184001"/>
    </source>
</evidence>
<dbReference type="InterPro" id="IPR027849">
    <property type="entry name" value="DUF4434"/>
</dbReference>
<gene>
    <name evidence="2" type="ORF">SAMN05660830_01321</name>
</gene>
<name>A0A8G2C8X6_9BACT</name>
<evidence type="ECO:0000259" key="1">
    <source>
        <dbReference type="Pfam" id="PF14488"/>
    </source>
</evidence>
<dbReference type="Proteomes" id="UP000184001">
    <property type="component" value="Unassembled WGS sequence"/>
</dbReference>
<organism evidence="2 3">
    <name type="scientific">Halodesulfovibrio aestuarii</name>
    <dbReference type="NCBI Taxonomy" id="126333"/>
    <lineage>
        <taxon>Bacteria</taxon>
        <taxon>Pseudomonadati</taxon>
        <taxon>Thermodesulfobacteriota</taxon>
        <taxon>Desulfovibrionia</taxon>
        <taxon>Desulfovibrionales</taxon>
        <taxon>Desulfovibrionaceae</taxon>
        <taxon>Halodesulfovibrio</taxon>
    </lineage>
</organism>
<feature type="domain" description="DUF4434" evidence="1">
    <location>
        <begin position="30"/>
        <end position="312"/>
    </location>
</feature>
<accession>A0A8G2C8X6</accession>
<dbReference type="Gene3D" id="3.20.20.80">
    <property type="entry name" value="Glycosidases"/>
    <property type="match status" value="1"/>
</dbReference>
<proteinExistence type="predicted"/>
<dbReference type="Pfam" id="PF14488">
    <property type="entry name" value="DUF4434"/>
    <property type="match status" value="1"/>
</dbReference>
<protein>
    <recommendedName>
        <fullName evidence="1">DUF4434 domain-containing protein</fullName>
    </recommendedName>
</protein>
<dbReference type="RefSeq" id="WP_020000714.1">
    <property type="nucleotide sequence ID" value="NZ_CP192217.1"/>
</dbReference>
<dbReference type="EMBL" id="FQZR01000003">
    <property type="protein sequence ID" value="SHJ00121.1"/>
    <property type="molecule type" value="Genomic_DNA"/>
</dbReference>
<reference evidence="2 3" key="1">
    <citation type="submission" date="2016-11" db="EMBL/GenBank/DDBJ databases">
        <authorList>
            <person name="Varghese N."/>
            <person name="Submissions S."/>
        </authorList>
    </citation>
    <scope>NUCLEOTIDE SEQUENCE [LARGE SCALE GENOMIC DNA]</scope>
    <source>
        <strain evidence="2 3">DSM 17919</strain>
    </source>
</reference>
<comment type="caution">
    <text evidence="2">The sequence shown here is derived from an EMBL/GenBank/DDBJ whole genome shotgun (WGS) entry which is preliminary data.</text>
</comment>
<sequence>MISRLRIFLAASILILPFILPTSGFAMQGISGTFFQPTNAMKTWDNETWDTLFNTYRCLGLSEIIVQWVVYEDTSDNYEKNTYEYDLSVISKIMEHAEQNGMDVTIGGVFLNSFWKRIETDPELIKVHLMRIRKGTAEAIKRIAPQLQCSPAFAGWYVSQEIDDRTWLDKNYTDILCSFIKDLHGDLSTLVPNKPMSISAFSNGWASPERLGQFWRTVADTTGVGRVLFQDGVGVKKLTVKEVPLYLKKMQEEMQGACCTLQPVLEIFTQLEGDKFTAEPAPLKRIREQLHEELPFAPNGVMLFSVAEYMSPIGGEKAEALLQEVLHNK</sequence>
<dbReference type="AlphaFoldDB" id="A0A8G2C8X6"/>
<evidence type="ECO:0000313" key="2">
    <source>
        <dbReference type="EMBL" id="SHJ00121.1"/>
    </source>
</evidence>